<organism evidence="2 3">
    <name type="scientific">Flavobacterium magnesitis</name>
    <dbReference type="NCBI Taxonomy" id="3138077"/>
    <lineage>
        <taxon>Bacteria</taxon>
        <taxon>Pseudomonadati</taxon>
        <taxon>Bacteroidota</taxon>
        <taxon>Flavobacteriia</taxon>
        <taxon>Flavobacteriales</taxon>
        <taxon>Flavobacteriaceae</taxon>
        <taxon>Flavobacterium</taxon>
    </lineage>
</organism>
<evidence type="ECO:0000313" key="3">
    <source>
        <dbReference type="Proteomes" id="UP001574170"/>
    </source>
</evidence>
<keyword evidence="3" id="KW-1185">Reference proteome</keyword>
<gene>
    <name evidence="2" type="ORF">AAGV33_05790</name>
</gene>
<sequence length="229" mass="25935">MKTSNILFISFLIFLFGGIIFLCVGSKYYEVINDPANFSRKEKKIATFSVVVAEPGAFFYLRNAKENKIVQSSKKGSVANFPTYIVRNDTLFVSSRKPIKDLAENYSVATDIFCVALKKIVAKENSNVNLMDFNADTLNISTIKSRLDLRFKNISCISLQSKDSDIYLEGEKLEKLVVNLDKTKLNAPIKKRIENLSGSLKNTSDCTFYLSNKIILDVDKTSTYNFYNF</sequence>
<evidence type="ECO:0000313" key="2">
    <source>
        <dbReference type="EMBL" id="MFA9193911.1"/>
    </source>
</evidence>
<accession>A0ABV4TIJ0</accession>
<proteinExistence type="predicted"/>
<keyword evidence="1" id="KW-0472">Membrane</keyword>
<comment type="caution">
    <text evidence="2">The sequence shown here is derived from an EMBL/GenBank/DDBJ whole genome shotgun (WGS) entry which is preliminary data.</text>
</comment>
<name>A0ABV4TIJ0_9FLAO</name>
<dbReference type="Gene3D" id="2.160.20.120">
    <property type="match status" value="1"/>
</dbReference>
<evidence type="ECO:0008006" key="4">
    <source>
        <dbReference type="Google" id="ProtNLM"/>
    </source>
</evidence>
<feature type="transmembrane region" description="Helical" evidence="1">
    <location>
        <begin position="6"/>
        <end position="24"/>
    </location>
</feature>
<dbReference type="EMBL" id="JBCFQK010000005">
    <property type="protein sequence ID" value="MFA9193911.1"/>
    <property type="molecule type" value="Genomic_DNA"/>
</dbReference>
<evidence type="ECO:0000256" key="1">
    <source>
        <dbReference type="SAM" id="Phobius"/>
    </source>
</evidence>
<dbReference type="RefSeq" id="WP_373391009.1">
    <property type="nucleotide sequence ID" value="NZ_JBCFQK010000005.1"/>
</dbReference>
<keyword evidence="1" id="KW-1133">Transmembrane helix</keyword>
<protein>
    <recommendedName>
        <fullName evidence="4">Auto-transporter adhesin head GIN domain-containing protein</fullName>
    </recommendedName>
</protein>
<dbReference type="Proteomes" id="UP001574170">
    <property type="component" value="Unassembled WGS sequence"/>
</dbReference>
<keyword evidence="1" id="KW-0812">Transmembrane</keyword>
<reference evidence="2 3" key="1">
    <citation type="submission" date="2024-04" db="EMBL/GenBank/DDBJ databases">
        <title>New Clade of Flavobacterium.</title>
        <authorList>
            <person name="Matos L."/>
            <person name="Proenca D.N."/>
            <person name="Fransisco R.M."/>
            <person name="Chung A.P."/>
            <person name="Maccario L."/>
            <person name="Sorensen S.J."/>
            <person name="Morais P.V."/>
        </authorList>
    </citation>
    <scope>NUCLEOTIDE SEQUENCE [LARGE SCALE GENOMIC DNA]</scope>
    <source>
        <strain evidence="2 3">FBOR7N2.3</strain>
    </source>
</reference>